<dbReference type="WBParaSite" id="MhA1_Contig48.frz3.gene24">
    <property type="protein sequence ID" value="MhA1_Contig48.frz3.gene24"/>
    <property type="gene ID" value="MhA1_Contig48.frz3.gene24"/>
</dbReference>
<sequence>MRKWKPFITQSLTATLGTSNSATTTTETECKSPSERPTPLRSIIEEDGAQSTPLSILEREKSPEREREEDDDDNDEDTNSVASVAGSEHCLLKTSNAPLME</sequence>
<feature type="compositionally biased region" description="Acidic residues" evidence="1">
    <location>
        <begin position="67"/>
        <end position="78"/>
    </location>
</feature>
<reference evidence="3" key="1">
    <citation type="submission" date="2016-11" db="UniProtKB">
        <authorList>
            <consortium name="WormBaseParasite"/>
        </authorList>
    </citation>
    <scope>IDENTIFICATION</scope>
</reference>
<feature type="region of interest" description="Disordered" evidence="1">
    <location>
        <begin position="15"/>
        <end position="101"/>
    </location>
</feature>
<proteinExistence type="predicted"/>
<protein>
    <submittedName>
        <fullName evidence="3">Uncharacterized protein</fullName>
    </submittedName>
</protein>
<evidence type="ECO:0000313" key="2">
    <source>
        <dbReference type="Proteomes" id="UP000095281"/>
    </source>
</evidence>
<dbReference type="Proteomes" id="UP000095281">
    <property type="component" value="Unplaced"/>
</dbReference>
<name>A0A1I8BRL3_MELHA</name>
<feature type="compositionally biased region" description="Low complexity" evidence="1">
    <location>
        <begin position="15"/>
        <end position="27"/>
    </location>
</feature>
<accession>A0A1I8BRL3</accession>
<feature type="compositionally biased region" description="Basic and acidic residues" evidence="1">
    <location>
        <begin position="57"/>
        <end position="66"/>
    </location>
</feature>
<evidence type="ECO:0000256" key="1">
    <source>
        <dbReference type="SAM" id="MobiDB-lite"/>
    </source>
</evidence>
<evidence type="ECO:0000313" key="3">
    <source>
        <dbReference type="WBParaSite" id="MhA1_Contig48.frz3.gene24"/>
    </source>
</evidence>
<keyword evidence="2" id="KW-1185">Reference proteome</keyword>
<dbReference type="AlphaFoldDB" id="A0A1I8BRL3"/>
<organism evidence="2 3">
    <name type="scientific">Meloidogyne hapla</name>
    <name type="common">Root-knot nematode worm</name>
    <dbReference type="NCBI Taxonomy" id="6305"/>
    <lineage>
        <taxon>Eukaryota</taxon>
        <taxon>Metazoa</taxon>
        <taxon>Ecdysozoa</taxon>
        <taxon>Nematoda</taxon>
        <taxon>Chromadorea</taxon>
        <taxon>Rhabditida</taxon>
        <taxon>Tylenchina</taxon>
        <taxon>Tylenchomorpha</taxon>
        <taxon>Tylenchoidea</taxon>
        <taxon>Meloidogynidae</taxon>
        <taxon>Meloidogyninae</taxon>
        <taxon>Meloidogyne</taxon>
    </lineage>
</organism>